<dbReference type="Proteomes" id="UP001344251">
    <property type="component" value="Chromosome"/>
</dbReference>
<name>A0ABZ1FM11_9ACTN</name>
<evidence type="ECO:0000313" key="2">
    <source>
        <dbReference type="EMBL" id="WSB71439.1"/>
    </source>
</evidence>
<feature type="region of interest" description="Disordered" evidence="1">
    <location>
        <begin position="104"/>
        <end position="129"/>
    </location>
</feature>
<feature type="compositionally biased region" description="Basic residues" evidence="1">
    <location>
        <begin position="15"/>
        <end position="25"/>
    </location>
</feature>
<dbReference type="RefSeq" id="WP_326621047.1">
    <property type="nucleotide sequence ID" value="NZ_CP109106.1"/>
</dbReference>
<protein>
    <submittedName>
        <fullName evidence="2">Uncharacterized protein</fullName>
    </submittedName>
</protein>
<dbReference type="EMBL" id="CP109106">
    <property type="protein sequence ID" value="WSB71439.1"/>
    <property type="molecule type" value="Genomic_DNA"/>
</dbReference>
<accession>A0ABZ1FM11</accession>
<keyword evidence="3" id="KW-1185">Reference proteome</keyword>
<evidence type="ECO:0000313" key="3">
    <source>
        <dbReference type="Proteomes" id="UP001344251"/>
    </source>
</evidence>
<reference evidence="2 3" key="1">
    <citation type="submission" date="2022-10" db="EMBL/GenBank/DDBJ databases">
        <title>The complete genomes of actinobacterial strains from the NBC collection.</title>
        <authorList>
            <person name="Joergensen T.S."/>
            <person name="Alvarez Arevalo M."/>
            <person name="Sterndorff E.B."/>
            <person name="Faurdal D."/>
            <person name="Vuksanovic O."/>
            <person name="Mourched A.-S."/>
            <person name="Charusanti P."/>
            <person name="Shaw S."/>
            <person name="Blin K."/>
            <person name="Weber T."/>
        </authorList>
    </citation>
    <scope>NUCLEOTIDE SEQUENCE [LARGE SCALE GENOMIC DNA]</scope>
    <source>
        <strain evidence="2 3">NBC 01774</strain>
    </source>
</reference>
<feature type="region of interest" description="Disordered" evidence="1">
    <location>
        <begin position="1"/>
        <end position="31"/>
    </location>
</feature>
<organism evidence="2 3">
    <name type="scientific">Streptomyces decoyicus</name>
    <dbReference type="NCBI Taxonomy" id="249567"/>
    <lineage>
        <taxon>Bacteria</taxon>
        <taxon>Bacillati</taxon>
        <taxon>Actinomycetota</taxon>
        <taxon>Actinomycetes</taxon>
        <taxon>Kitasatosporales</taxon>
        <taxon>Streptomycetaceae</taxon>
        <taxon>Streptomyces</taxon>
    </lineage>
</organism>
<proteinExistence type="predicted"/>
<feature type="compositionally biased region" description="Low complexity" evidence="1">
    <location>
        <begin position="104"/>
        <end position="119"/>
    </location>
</feature>
<evidence type="ECO:0000256" key="1">
    <source>
        <dbReference type="SAM" id="MobiDB-lite"/>
    </source>
</evidence>
<sequence length="129" mass="14496">MGEEGPAQVEGRNTHPAKIKARKYRAPRDPHEHARKIAENVMDAWYQNFGGTSIDIPLGVVAGLALLRNLPGLADWILNLQPQELPQFFMEIYLSHWLKRTRKAAPPGSAESRGGSSSRTCNPPWRDER</sequence>
<gene>
    <name evidence="2" type="ORF">OG863_27800</name>
</gene>